<dbReference type="InterPro" id="IPR000182">
    <property type="entry name" value="GNAT_dom"/>
</dbReference>
<organism evidence="1 2">
    <name type="scientific">Clostridium felsineum</name>
    <dbReference type="NCBI Taxonomy" id="36839"/>
    <lineage>
        <taxon>Bacteria</taxon>
        <taxon>Bacillati</taxon>
        <taxon>Bacillota</taxon>
        <taxon>Clostridia</taxon>
        <taxon>Eubacteriales</taxon>
        <taxon>Clostridiaceae</taxon>
        <taxon>Clostridium</taxon>
    </lineage>
</organism>
<dbReference type="PANTHER" id="PTHR43415:SF5">
    <property type="entry name" value="ACETYLTRANSFERASE"/>
    <property type="match status" value="1"/>
</dbReference>
<proteinExistence type="predicted"/>
<gene>
    <name evidence="1" type="ORF">CROST_031280</name>
</gene>
<dbReference type="STRING" id="84029.CROST_09860"/>
<dbReference type="Pfam" id="PF13420">
    <property type="entry name" value="Acetyltransf_4"/>
    <property type="match status" value="1"/>
</dbReference>
<dbReference type="PROSITE" id="PS51186">
    <property type="entry name" value="GNAT"/>
    <property type="match status" value="1"/>
</dbReference>
<dbReference type="InterPro" id="IPR016181">
    <property type="entry name" value="Acyl_CoA_acyltransferase"/>
</dbReference>
<evidence type="ECO:0000313" key="2">
    <source>
        <dbReference type="Proteomes" id="UP000190951"/>
    </source>
</evidence>
<accession>A0A1S8LF28</accession>
<dbReference type="GO" id="GO:0016747">
    <property type="term" value="F:acyltransferase activity, transferring groups other than amino-acyl groups"/>
    <property type="evidence" value="ECO:0007669"/>
    <property type="project" value="InterPro"/>
</dbReference>
<dbReference type="Proteomes" id="UP000190951">
    <property type="component" value="Chromosome"/>
</dbReference>
<reference evidence="1 2" key="1">
    <citation type="submission" date="2022-04" db="EMBL/GenBank/DDBJ databases">
        <title>Genome sequence of C. roseum typestrain.</title>
        <authorList>
            <person name="Poehlein A."/>
            <person name="Schoch T."/>
            <person name="Duerre P."/>
            <person name="Daniel R."/>
        </authorList>
    </citation>
    <scope>NUCLEOTIDE SEQUENCE [LARGE SCALE GENOMIC DNA]</scope>
    <source>
        <strain evidence="1 2">DSM 7320</strain>
    </source>
</reference>
<dbReference type="SUPFAM" id="SSF55729">
    <property type="entry name" value="Acyl-CoA N-acyltransferases (Nat)"/>
    <property type="match status" value="1"/>
</dbReference>
<evidence type="ECO:0000313" key="1">
    <source>
        <dbReference type="EMBL" id="URZ12406.1"/>
    </source>
</evidence>
<sequence>MSNQIIKLKLLEKQDLQKIIDWNVDKSADDLMQWAGPKFNYPLTLKQLENYFLSEVFIEKVFVYKILLTSTDEMIGTIEIREIDETNKIGKICRFLIGEKNNRGNHIGTAALNEILKIGFKDMNFKKITLGVFDFNYSAIRCYEKVGFVKESLSKNIRKVSNAYWNLYEMSILKPEF</sequence>
<name>A0A1S8LF28_9CLOT</name>
<keyword evidence="2" id="KW-1185">Reference proteome</keyword>
<dbReference type="PANTHER" id="PTHR43415">
    <property type="entry name" value="SPERMIDINE N(1)-ACETYLTRANSFERASE"/>
    <property type="match status" value="1"/>
</dbReference>
<dbReference type="Gene3D" id="3.40.630.30">
    <property type="match status" value="1"/>
</dbReference>
<dbReference type="AlphaFoldDB" id="A0A1S8LF28"/>
<dbReference type="KEGG" id="crw:CROST_031280"/>
<dbReference type="RefSeq" id="WP_242950848.1">
    <property type="nucleotide sequence ID" value="NZ_CP096983.1"/>
</dbReference>
<dbReference type="EMBL" id="CP096983">
    <property type="protein sequence ID" value="URZ12406.1"/>
    <property type="molecule type" value="Genomic_DNA"/>
</dbReference>
<protein>
    <submittedName>
        <fullName evidence="1">IS4 family transposase ISBce8</fullName>
    </submittedName>
</protein>